<organism evidence="1 2">
    <name type="scientific">Solanum commersonii</name>
    <name type="common">Commerson's wild potato</name>
    <name type="synonym">Commerson's nightshade</name>
    <dbReference type="NCBI Taxonomy" id="4109"/>
    <lineage>
        <taxon>Eukaryota</taxon>
        <taxon>Viridiplantae</taxon>
        <taxon>Streptophyta</taxon>
        <taxon>Embryophyta</taxon>
        <taxon>Tracheophyta</taxon>
        <taxon>Spermatophyta</taxon>
        <taxon>Magnoliopsida</taxon>
        <taxon>eudicotyledons</taxon>
        <taxon>Gunneridae</taxon>
        <taxon>Pentapetalae</taxon>
        <taxon>asterids</taxon>
        <taxon>lamiids</taxon>
        <taxon>Solanales</taxon>
        <taxon>Solanaceae</taxon>
        <taxon>Solanoideae</taxon>
        <taxon>Solaneae</taxon>
        <taxon>Solanum</taxon>
    </lineage>
</organism>
<accession>A0A9J5Y3S0</accession>
<evidence type="ECO:0000313" key="2">
    <source>
        <dbReference type="Proteomes" id="UP000824120"/>
    </source>
</evidence>
<dbReference type="AlphaFoldDB" id="A0A9J5Y3S0"/>
<name>A0A9J5Y3S0_SOLCO</name>
<sequence length="149" mass="16875">LKNLCLIETFGLDSTAHRVLVVVKDEELELKKMQQETKAIETSRKVIPSMSAFLSPPYHDETCYKAGDNMMYYSTGNKTTTLININDVPHNVGEGFLHARTLRQTITTTTTITPHMSKAQQVLGDNRDIKVSIVRKEYNYQQASKYCSS</sequence>
<dbReference type="Proteomes" id="UP000824120">
    <property type="component" value="Chromosome 7"/>
</dbReference>
<dbReference type="EMBL" id="JACXVP010000007">
    <property type="protein sequence ID" value="KAG5595057.1"/>
    <property type="molecule type" value="Genomic_DNA"/>
</dbReference>
<gene>
    <name evidence="1" type="ORF">H5410_036289</name>
</gene>
<feature type="non-terminal residue" evidence="1">
    <location>
        <position position="149"/>
    </location>
</feature>
<keyword evidence="2" id="KW-1185">Reference proteome</keyword>
<comment type="caution">
    <text evidence="1">The sequence shown here is derived from an EMBL/GenBank/DDBJ whole genome shotgun (WGS) entry which is preliminary data.</text>
</comment>
<protein>
    <submittedName>
        <fullName evidence="1">Uncharacterized protein</fullName>
    </submittedName>
</protein>
<reference evidence="1 2" key="1">
    <citation type="submission" date="2020-09" db="EMBL/GenBank/DDBJ databases">
        <title>De no assembly of potato wild relative species, Solanum commersonii.</title>
        <authorList>
            <person name="Cho K."/>
        </authorList>
    </citation>
    <scope>NUCLEOTIDE SEQUENCE [LARGE SCALE GENOMIC DNA]</scope>
    <source>
        <strain evidence="1">LZ3.2</strain>
        <tissue evidence="1">Leaf</tissue>
    </source>
</reference>
<evidence type="ECO:0000313" key="1">
    <source>
        <dbReference type="EMBL" id="KAG5595057.1"/>
    </source>
</evidence>
<proteinExistence type="predicted"/>
<dbReference type="OrthoDB" id="1319411at2759"/>